<feature type="transmembrane region" description="Helical" evidence="6">
    <location>
        <begin position="294"/>
        <end position="324"/>
    </location>
</feature>
<evidence type="ECO:0000256" key="3">
    <source>
        <dbReference type="ARBA" id="ARBA00022692"/>
    </source>
</evidence>
<dbReference type="Pfam" id="PF13520">
    <property type="entry name" value="AA_permease_2"/>
    <property type="match status" value="1"/>
</dbReference>
<name>A0A4D4JDN4_9PSEU</name>
<evidence type="ECO:0000256" key="2">
    <source>
        <dbReference type="ARBA" id="ARBA00022475"/>
    </source>
</evidence>
<dbReference type="RefSeq" id="WP_225978580.1">
    <property type="nucleotide sequence ID" value="NZ_BJFL01000024.1"/>
</dbReference>
<feature type="transmembrane region" description="Helical" evidence="6">
    <location>
        <begin position="206"/>
        <end position="231"/>
    </location>
</feature>
<protein>
    <submittedName>
        <fullName evidence="7">Amino acid permease</fullName>
    </submittedName>
</protein>
<keyword evidence="8" id="KW-1185">Reference proteome</keyword>
<dbReference type="PANTHER" id="PTHR42770">
    <property type="entry name" value="AMINO ACID TRANSPORTER-RELATED"/>
    <property type="match status" value="1"/>
</dbReference>
<dbReference type="Proteomes" id="UP000298860">
    <property type="component" value="Unassembled WGS sequence"/>
</dbReference>
<feature type="transmembrane region" description="Helical" evidence="6">
    <location>
        <begin position="345"/>
        <end position="365"/>
    </location>
</feature>
<feature type="transmembrane region" description="Helical" evidence="6">
    <location>
        <begin position="371"/>
        <end position="394"/>
    </location>
</feature>
<organism evidence="7 8">
    <name type="scientific">Gandjariella thermophila</name>
    <dbReference type="NCBI Taxonomy" id="1931992"/>
    <lineage>
        <taxon>Bacteria</taxon>
        <taxon>Bacillati</taxon>
        <taxon>Actinomycetota</taxon>
        <taxon>Actinomycetes</taxon>
        <taxon>Pseudonocardiales</taxon>
        <taxon>Pseudonocardiaceae</taxon>
        <taxon>Gandjariella</taxon>
    </lineage>
</organism>
<comment type="subcellular location">
    <subcellularLocation>
        <location evidence="1">Cell membrane</location>
        <topology evidence="1">Multi-pass membrane protein</topology>
    </subcellularLocation>
</comment>
<dbReference type="Gene3D" id="1.20.1740.10">
    <property type="entry name" value="Amino acid/polyamine transporter I"/>
    <property type="match status" value="1"/>
</dbReference>
<dbReference type="InterPro" id="IPR050367">
    <property type="entry name" value="APC_superfamily"/>
</dbReference>
<feature type="transmembrane region" description="Helical" evidence="6">
    <location>
        <begin position="406"/>
        <end position="425"/>
    </location>
</feature>
<dbReference type="GO" id="GO:0005886">
    <property type="term" value="C:plasma membrane"/>
    <property type="evidence" value="ECO:0007669"/>
    <property type="project" value="UniProtKB-SubCell"/>
</dbReference>
<evidence type="ECO:0000313" key="7">
    <source>
        <dbReference type="EMBL" id="GDY32469.1"/>
    </source>
</evidence>
<feature type="transmembrane region" description="Helical" evidence="6">
    <location>
        <begin position="431"/>
        <end position="452"/>
    </location>
</feature>
<keyword evidence="5 6" id="KW-0472">Membrane</keyword>
<dbReference type="InterPro" id="IPR002293">
    <property type="entry name" value="AA/rel_permease1"/>
</dbReference>
<dbReference type="PANTHER" id="PTHR42770:SF7">
    <property type="entry name" value="MEMBRANE PROTEIN"/>
    <property type="match status" value="1"/>
</dbReference>
<feature type="transmembrane region" description="Helical" evidence="6">
    <location>
        <begin position="174"/>
        <end position="194"/>
    </location>
</feature>
<gene>
    <name evidence="7" type="ORF">GTS_41020</name>
</gene>
<keyword evidence="4 6" id="KW-1133">Transmembrane helix</keyword>
<evidence type="ECO:0000256" key="6">
    <source>
        <dbReference type="SAM" id="Phobius"/>
    </source>
</evidence>
<feature type="transmembrane region" description="Helical" evidence="6">
    <location>
        <begin position="101"/>
        <end position="130"/>
    </location>
</feature>
<dbReference type="PIRSF" id="PIRSF006060">
    <property type="entry name" value="AA_transporter"/>
    <property type="match status" value="1"/>
</dbReference>
<accession>A0A4D4JDN4</accession>
<evidence type="ECO:0000256" key="4">
    <source>
        <dbReference type="ARBA" id="ARBA00022989"/>
    </source>
</evidence>
<evidence type="ECO:0000313" key="8">
    <source>
        <dbReference type="Proteomes" id="UP000298860"/>
    </source>
</evidence>
<keyword evidence="3 6" id="KW-0812">Transmembrane</keyword>
<dbReference type="AlphaFoldDB" id="A0A4D4JDN4"/>
<comment type="caution">
    <text evidence="7">The sequence shown here is derived from an EMBL/GenBank/DDBJ whole genome shotgun (WGS) entry which is preliminary data.</text>
</comment>
<evidence type="ECO:0000256" key="1">
    <source>
        <dbReference type="ARBA" id="ARBA00004651"/>
    </source>
</evidence>
<reference evidence="8" key="1">
    <citation type="submission" date="2019-04" db="EMBL/GenBank/DDBJ databases">
        <title>Draft genome sequence of Pseudonocardiaceae bacterium SL3-2-4.</title>
        <authorList>
            <person name="Ningsih F."/>
            <person name="Yokota A."/>
            <person name="Sakai Y."/>
            <person name="Nanatani K."/>
            <person name="Yabe S."/>
            <person name="Oetari A."/>
            <person name="Sjamsuridzal W."/>
        </authorList>
    </citation>
    <scope>NUCLEOTIDE SEQUENCE [LARGE SCALE GENOMIC DNA]</scope>
    <source>
        <strain evidence="8">SL3-2-4</strain>
    </source>
</reference>
<evidence type="ECO:0000256" key="5">
    <source>
        <dbReference type="ARBA" id="ARBA00023136"/>
    </source>
</evidence>
<dbReference type="GO" id="GO:0022857">
    <property type="term" value="F:transmembrane transporter activity"/>
    <property type="evidence" value="ECO:0007669"/>
    <property type="project" value="InterPro"/>
</dbReference>
<keyword evidence="2" id="KW-1003">Cell membrane</keyword>
<feature type="transmembrane region" description="Helical" evidence="6">
    <location>
        <begin position="70"/>
        <end position="89"/>
    </location>
</feature>
<dbReference type="EMBL" id="BJFL01000024">
    <property type="protein sequence ID" value="GDY32469.1"/>
    <property type="molecule type" value="Genomic_DNA"/>
</dbReference>
<sequence>MSPHSAGPAQPGSARLERRIGPIQATAINMTQMCGIGPFVTIPAMVATMGGPQAVFGWLVGALLAMADGLVWAELGAAMPGAGGTYVYLREAFQYRTGRLMPFLFAWTAMLFIPLIMSTGVIGLVSYLGYLVPGVVDASGQATVLGHAIGIGVVALVVLLLYRKIAEIGRMTTVFFVVMLVSAVAVIVAAYAHFHADLAFGYPAGAFALGGPFWTGLGAGLVIAIYDYLGYNTSAYLGAEVRDPGRTLPRSIGLAILGIMVLYLLLQLGVLGAVPWQEVAKSSSVASLVVERSWGVAAARVLTVFIVVTAFASVFAGLLGGSRVPYEAARDRLFLPWFGRLHPRLHFPHVALLAMGVITAIGSLFPLQAVISMLTAVFVIVQSVAQVVALIVLRRRQPDLVRPYRQWLYPLPCLVALAGWAYVYVSSGGQQILLSLGWLVLGVLAFLVWARVERTWPFGVREVRESFRTGATPEPV</sequence>
<proteinExistence type="predicted"/>
<feature type="transmembrane region" description="Helical" evidence="6">
    <location>
        <begin position="39"/>
        <end position="64"/>
    </location>
</feature>
<feature type="transmembrane region" description="Helical" evidence="6">
    <location>
        <begin position="142"/>
        <end position="162"/>
    </location>
</feature>
<feature type="transmembrane region" description="Helical" evidence="6">
    <location>
        <begin position="252"/>
        <end position="274"/>
    </location>
</feature>